<proteinExistence type="predicted"/>
<comment type="caution">
    <text evidence="2">The sequence shown here is derived from an EMBL/GenBank/DDBJ whole genome shotgun (WGS) entry which is preliminary data.</text>
</comment>
<keyword evidence="1" id="KW-0812">Transmembrane</keyword>
<evidence type="ECO:0000313" key="2">
    <source>
        <dbReference type="EMBL" id="MBI4132356.1"/>
    </source>
</evidence>
<evidence type="ECO:0008006" key="4">
    <source>
        <dbReference type="Google" id="ProtNLM"/>
    </source>
</evidence>
<feature type="transmembrane region" description="Helical" evidence="1">
    <location>
        <begin position="69"/>
        <end position="92"/>
    </location>
</feature>
<dbReference type="AlphaFoldDB" id="A0A933DRI1"/>
<feature type="transmembrane region" description="Helical" evidence="1">
    <location>
        <begin position="369"/>
        <end position="387"/>
    </location>
</feature>
<feature type="transmembrane region" description="Helical" evidence="1">
    <location>
        <begin position="246"/>
        <end position="269"/>
    </location>
</feature>
<keyword evidence="1" id="KW-1133">Transmembrane helix</keyword>
<reference evidence="2" key="1">
    <citation type="submission" date="2020-07" db="EMBL/GenBank/DDBJ databases">
        <title>Huge and variable diversity of episymbiotic CPR bacteria and DPANN archaea in groundwater ecosystems.</title>
        <authorList>
            <person name="He C.Y."/>
            <person name="Keren R."/>
            <person name="Whittaker M."/>
            <person name="Farag I.F."/>
            <person name="Doudna J."/>
            <person name="Cate J.H.D."/>
            <person name="Banfield J.F."/>
        </authorList>
    </citation>
    <scope>NUCLEOTIDE SEQUENCE</scope>
    <source>
        <strain evidence="2">NC_groundwater_1226_Ag_S-0.1um_59_124</strain>
    </source>
</reference>
<feature type="transmembrane region" description="Helical" evidence="1">
    <location>
        <begin position="345"/>
        <end position="363"/>
    </location>
</feature>
<name>A0A933DRI1_9BACT</name>
<gene>
    <name evidence="2" type="ORF">HY474_01855</name>
</gene>
<organism evidence="2 3">
    <name type="scientific">Candidatus Sungiibacteriota bacterium</name>
    <dbReference type="NCBI Taxonomy" id="2750080"/>
    <lineage>
        <taxon>Bacteria</taxon>
        <taxon>Candidatus Sungiibacteriota</taxon>
    </lineage>
</organism>
<accession>A0A933DRI1</accession>
<dbReference type="EMBL" id="JACQMJ010000008">
    <property type="protein sequence ID" value="MBI4132356.1"/>
    <property type="molecule type" value="Genomic_DNA"/>
</dbReference>
<evidence type="ECO:0000256" key="1">
    <source>
        <dbReference type="SAM" id="Phobius"/>
    </source>
</evidence>
<feature type="transmembrane region" description="Helical" evidence="1">
    <location>
        <begin position="408"/>
        <end position="428"/>
    </location>
</feature>
<feature type="transmembrane region" description="Helical" evidence="1">
    <location>
        <begin position="307"/>
        <end position="325"/>
    </location>
</feature>
<feature type="transmembrane region" description="Helical" evidence="1">
    <location>
        <begin position="197"/>
        <end position="226"/>
    </location>
</feature>
<evidence type="ECO:0000313" key="3">
    <source>
        <dbReference type="Proteomes" id="UP000704960"/>
    </source>
</evidence>
<feature type="transmembrane region" description="Helical" evidence="1">
    <location>
        <begin position="145"/>
        <end position="162"/>
    </location>
</feature>
<sequence length="605" mass="67112">MAHQVLKIIKAPIVWILFSAFLLRLWGITYGLPLFLVNDETPHVYGALKMIELKTLIPAFHAEEFKAVLYYPLLLSYFYLIVLAPVIAVHYLASGMPPLETYRAMLALDPSFLWVAARVWMAAIGVSGVYLTYRISYHLSGTKRAALFAAAFLALSFYHLQLSHNVRHWMPASVLLAFLWERALAWRGQVRPLGHWLGAGALAGIAAGGVNTAAAVGLIPLVAARVGGSAGSPIQHWFRRLASREVLAILVAFALVALAGIALYPYGLTRAEGASGAASDVLGRIASIGTKSVLGWLRFIAEYLRTFWEFETPLFLFSLAGMGLLWLRRSPSQLFGAENWKGRRFWIGVTVLYAIAFFTLLYLFDDFTVRGVVLITPVLAAFAGYAADRLYEKVINLEIKKLNVSSHPLFNFSISFFFFLFVFGWQLATDLRYQQLLSRPDTRLVARKWLLGNLPAGSRVLMDAQYLRLPNTPAGVRLVEAIDPGALRAADRAVIALGPAAPHPAAANLNLDLVSPQARNSLTADTNAFLRQGFTHLVIEYRSSDAIRGDTRRIAERATLIARFNPWRIGRSFAPDGSGKLDRLSFADLLDLERFGLFVDVYRLP</sequence>
<feature type="transmembrane region" description="Helical" evidence="1">
    <location>
        <begin position="112"/>
        <end position="133"/>
    </location>
</feature>
<protein>
    <recommendedName>
        <fullName evidence="4">Glycosyltransferase RgtA/B/C/D-like domain-containing protein</fullName>
    </recommendedName>
</protein>
<dbReference type="Proteomes" id="UP000704960">
    <property type="component" value="Unassembled WGS sequence"/>
</dbReference>
<keyword evidence="1" id="KW-0472">Membrane</keyword>
<feature type="transmembrane region" description="Helical" evidence="1">
    <location>
        <begin position="12"/>
        <end position="32"/>
    </location>
</feature>